<dbReference type="EMBL" id="JARBHA010000019">
    <property type="protein sequence ID" value="KAJ9671957.1"/>
    <property type="molecule type" value="Genomic_DNA"/>
</dbReference>
<accession>A0AA38YK79</accession>
<evidence type="ECO:0000259" key="5">
    <source>
        <dbReference type="Pfam" id="PF01397"/>
    </source>
</evidence>
<dbReference type="FunFam" id="1.10.600.10:FF:000007">
    <property type="entry name" value="Isoprene synthase, chloroplastic"/>
    <property type="match status" value="1"/>
</dbReference>
<evidence type="ECO:0000259" key="6">
    <source>
        <dbReference type="Pfam" id="PF03936"/>
    </source>
</evidence>
<dbReference type="InterPro" id="IPR005630">
    <property type="entry name" value="Terpene_synthase_metal-bd"/>
</dbReference>
<dbReference type="PANTHER" id="PTHR31225">
    <property type="entry name" value="OS04G0344100 PROTEIN-RELATED"/>
    <property type="match status" value="1"/>
</dbReference>
<organism evidence="7 8">
    <name type="scientific">Vitis rotundifolia</name>
    <name type="common">Muscadine grape</name>
    <dbReference type="NCBI Taxonomy" id="103349"/>
    <lineage>
        <taxon>Eukaryota</taxon>
        <taxon>Viridiplantae</taxon>
        <taxon>Streptophyta</taxon>
        <taxon>Embryophyta</taxon>
        <taxon>Tracheophyta</taxon>
        <taxon>Spermatophyta</taxon>
        <taxon>Magnoliopsida</taxon>
        <taxon>eudicotyledons</taxon>
        <taxon>Gunneridae</taxon>
        <taxon>Pentapetalae</taxon>
        <taxon>rosids</taxon>
        <taxon>Vitales</taxon>
        <taxon>Vitaceae</taxon>
        <taxon>Viteae</taxon>
        <taxon>Vitis</taxon>
    </lineage>
</organism>
<keyword evidence="3" id="KW-0460">Magnesium</keyword>
<dbReference type="CDD" id="cd00684">
    <property type="entry name" value="Terpene_cyclase_plant_C1"/>
    <property type="match status" value="1"/>
</dbReference>
<dbReference type="InterPro" id="IPR044814">
    <property type="entry name" value="Terpene_cyclase_plant_C1"/>
</dbReference>
<name>A0AA38YK79_VITRO</name>
<dbReference type="Pfam" id="PF03936">
    <property type="entry name" value="Terpene_synth_C"/>
    <property type="match status" value="1"/>
</dbReference>
<sequence length="558" mass="64423">MSVHSSVLLPSQSKNVNPEVDRRCANYHPSIWGDHFLSYASEFTNTDDHLKQHVQQLKEEVRKMLITAADDSVQKLHLIDAIQRLGVAYHFESEIDEALKHIFDVSVVSAEEDDVYTASLRFRLLRQQGYKVSCDLFNNFKDNEGNFKESLSSDVRGMLSLYEATHLRVHGEDILDEALAITTTHLQSATKYSSSPLAEQVVHALKQPIRKGLPRLEARHYFSIYQADDSHHEALLKLAKLDFNLLQKLHQKEQSDISAWWKDLDFAHKLPFARDRVVECYFWILGVYIEPKFFLARRTLTKAIAMTSIIDDIYDVYGKLEELKLFTEAVERWDISAIDQLPEYMRVCYQALLDVYSEIEEEMAKEGRSYRVYYAKEAMKNQVRAYYEEAKWLQVQQIPTMEEYMLVALVTSAYSMLATTSLIGMGDAVTKETFDWIFSEPKIVRASAIVCRLMDDMVSHKFEQKRGHIASAVECYMKQHGASEQETHNEFNKQVRDAWKDINEECLIPTAVPMPILMRVINLARVIDVIYKNEDGYTHSGTVLKDFVTSMLIDPVPI</sequence>
<proteinExistence type="predicted"/>
<dbReference type="GO" id="GO:0000287">
    <property type="term" value="F:magnesium ion binding"/>
    <property type="evidence" value="ECO:0007669"/>
    <property type="project" value="InterPro"/>
</dbReference>
<keyword evidence="4" id="KW-0456">Lyase</keyword>
<dbReference type="InterPro" id="IPR050148">
    <property type="entry name" value="Terpene_synthase-like"/>
</dbReference>
<evidence type="ECO:0000313" key="7">
    <source>
        <dbReference type="EMBL" id="KAJ9671957.1"/>
    </source>
</evidence>
<dbReference type="PANTHER" id="PTHR31225:SF221">
    <property type="entry name" value="(-)-GERMACRENE D SYNTHASE"/>
    <property type="match status" value="1"/>
</dbReference>
<feature type="domain" description="Terpene synthase N-terminal" evidence="5">
    <location>
        <begin position="31"/>
        <end position="205"/>
    </location>
</feature>
<dbReference type="FunFam" id="1.50.10.130:FF:000001">
    <property type="entry name" value="Isoprene synthase, chloroplastic"/>
    <property type="match status" value="1"/>
</dbReference>
<dbReference type="SFLD" id="SFLDG01019">
    <property type="entry name" value="Terpene_Cyclase_Like_1_C_Termi"/>
    <property type="match status" value="1"/>
</dbReference>
<dbReference type="InterPro" id="IPR036965">
    <property type="entry name" value="Terpene_synth_N_sf"/>
</dbReference>
<comment type="cofactor">
    <cofactor evidence="1">
        <name>Mg(2+)</name>
        <dbReference type="ChEBI" id="CHEBI:18420"/>
    </cofactor>
</comment>
<evidence type="ECO:0000256" key="4">
    <source>
        <dbReference type="ARBA" id="ARBA00023239"/>
    </source>
</evidence>
<evidence type="ECO:0000256" key="1">
    <source>
        <dbReference type="ARBA" id="ARBA00001946"/>
    </source>
</evidence>
<dbReference type="GO" id="GO:0010333">
    <property type="term" value="F:terpene synthase activity"/>
    <property type="evidence" value="ECO:0007669"/>
    <property type="project" value="InterPro"/>
</dbReference>
<dbReference type="SUPFAM" id="SSF48576">
    <property type="entry name" value="Terpenoid synthases"/>
    <property type="match status" value="1"/>
</dbReference>
<protein>
    <submittedName>
        <fullName evidence="7">Uncharacterized protein</fullName>
    </submittedName>
</protein>
<dbReference type="InterPro" id="IPR008930">
    <property type="entry name" value="Terpenoid_cyclase/PrenylTrfase"/>
</dbReference>
<keyword evidence="8" id="KW-1185">Reference proteome</keyword>
<dbReference type="Proteomes" id="UP001168098">
    <property type="component" value="Unassembled WGS sequence"/>
</dbReference>
<feature type="domain" description="Terpene synthase metal-binding" evidence="6">
    <location>
        <begin position="262"/>
        <end position="501"/>
    </location>
</feature>
<dbReference type="InterPro" id="IPR034741">
    <property type="entry name" value="Terpene_cyclase-like_1_C"/>
</dbReference>
<gene>
    <name evidence="7" type="ORF">PVL29_025551</name>
</gene>
<dbReference type="InterPro" id="IPR001906">
    <property type="entry name" value="Terpene_synth_N"/>
</dbReference>
<dbReference type="Gene3D" id="1.50.10.130">
    <property type="entry name" value="Terpene synthase, N-terminal domain"/>
    <property type="match status" value="1"/>
</dbReference>
<dbReference type="Pfam" id="PF01397">
    <property type="entry name" value="Terpene_synth"/>
    <property type="match status" value="1"/>
</dbReference>
<dbReference type="InterPro" id="IPR008949">
    <property type="entry name" value="Isoprenoid_synthase_dom_sf"/>
</dbReference>
<dbReference type="SFLD" id="SFLDS00005">
    <property type="entry name" value="Isoprenoid_Synthase_Type_I"/>
    <property type="match status" value="1"/>
</dbReference>
<keyword evidence="2" id="KW-0479">Metal-binding</keyword>
<dbReference type="Gene3D" id="1.10.600.10">
    <property type="entry name" value="Farnesyl Diphosphate Synthase"/>
    <property type="match status" value="1"/>
</dbReference>
<dbReference type="AlphaFoldDB" id="A0AA38YK79"/>
<comment type="caution">
    <text evidence="7">The sequence shown here is derived from an EMBL/GenBank/DDBJ whole genome shotgun (WGS) entry which is preliminary data.</text>
</comment>
<evidence type="ECO:0000256" key="2">
    <source>
        <dbReference type="ARBA" id="ARBA00022723"/>
    </source>
</evidence>
<evidence type="ECO:0000256" key="3">
    <source>
        <dbReference type="ARBA" id="ARBA00022842"/>
    </source>
</evidence>
<dbReference type="GO" id="GO:0016102">
    <property type="term" value="P:diterpenoid biosynthetic process"/>
    <property type="evidence" value="ECO:0007669"/>
    <property type="project" value="InterPro"/>
</dbReference>
<evidence type="ECO:0000313" key="8">
    <source>
        <dbReference type="Proteomes" id="UP001168098"/>
    </source>
</evidence>
<dbReference type="SUPFAM" id="SSF48239">
    <property type="entry name" value="Terpenoid cyclases/Protein prenyltransferases"/>
    <property type="match status" value="1"/>
</dbReference>
<reference evidence="7 8" key="1">
    <citation type="journal article" date="2023" name="BMC Biotechnol.">
        <title>Vitis rotundifolia cv Carlos genome sequencing.</title>
        <authorList>
            <person name="Huff M."/>
            <person name="Hulse-Kemp A."/>
            <person name="Scheffler B."/>
            <person name="Youngblood R."/>
            <person name="Simpson S."/>
            <person name="Babiker E."/>
            <person name="Staton M."/>
        </authorList>
    </citation>
    <scope>NUCLEOTIDE SEQUENCE [LARGE SCALE GENOMIC DNA]</scope>
    <source>
        <tissue evidence="7">Leaf</tissue>
    </source>
</reference>